<evidence type="ECO:0000256" key="3">
    <source>
        <dbReference type="ARBA" id="ARBA00022729"/>
    </source>
</evidence>
<dbReference type="InterPro" id="IPR036383">
    <property type="entry name" value="TSP1_rpt_sf"/>
</dbReference>
<reference evidence="6" key="2">
    <citation type="submission" date="2020-11" db="EMBL/GenBank/DDBJ databases">
        <authorList>
            <person name="McCartney M.A."/>
            <person name="Auch B."/>
            <person name="Kono T."/>
            <person name="Mallez S."/>
            <person name="Becker A."/>
            <person name="Gohl D.M."/>
            <person name="Silverstein K.A.T."/>
            <person name="Koren S."/>
            <person name="Bechman K.B."/>
            <person name="Herman A."/>
            <person name="Abrahante J.E."/>
            <person name="Garbe J."/>
        </authorList>
    </citation>
    <scope>NUCLEOTIDE SEQUENCE</scope>
    <source>
        <strain evidence="6">Duluth1</strain>
        <tissue evidence="6">Whole animal</tissue>
    </source>
</reference>
<comment type="subcellular location">
    <subcellularLocation>
        <location evidence="1">Secreted</location>
    </subcellularLocation>
</comment>
<keyword evidence="2" id="KW-0964">Secreted</keyword>
<keyword evidence="5" id="KW-1015">Disulfide bond</keyword>
<keyword evidence="3" id="KW-0732">Signal</keyword>
<evidence type="ECO:0000256" key="1">
    <source>
        <dbReference type="ARBA" id="ARBA00004613"/>
    </source>
</evidence>
<name>A0A9D4DYQ0_DREPO</name>
<dbReference type="PANTHER" id="PTHR22906">
    <property type="entry name" value="PROPERDIN"/>
    <property type="match status" value="1"/>
</dbReference>
<dbReference type="Proteomes" id="UP000828390">
    <property type="component" value="Unassembled WGS sequence"/>
</dbReference>
<dbReference type="InterPro" id="IPR052065">
    <property type="entry name" value="Compl_asym_regulator"/>
</dbReference>
<comment type="caution">
    <text evidence="6">The sequence shown here is derived from an EMBL/GenBank/DDBJ whole genome shotgun (WGS) entry which is preliminary data.</text>
</comment>
<dbReference type="PROSITE" id="PS50092">
    <property type="entry name" value="TSP1"/>
    <property type="match status" value="2"/>
</dbReference>
<gene>
    <name evidence="6" type="ORF">DPMN_170117</name>
</gene>
<organism evidence="6 7">
    <name type="scientific">Dreissena polymorpha</name>
    <name type="common">Zebra mussel</name>
    <name type="synonym">Mytilus polymorpha</name>
    <dbReference type="NCBI Taxonomy" id="45954"/>
    <lineage>
        <taxon>Eukaryota</taxon>
        <taxon>Metazoa</taxon>
        <taxon>Spiralia</taxon>
        <taxon>Lophotrochozoa</taxon>
        <taxon>Mollusca</taxon>
        <taxon>Bivalvia</taxon>
        <taxon>Autobranchia</taxon>
        <taxon>Heteroconchia</taxon>
        <taxon>Euheterodonta</taxon>
        <taxon>Imparidentia</taxon>
        <taxon>Neoheterodontei</taxon>
        <taxon>Myida</taxon>
        <taxon>Dreissenoidea</taxon>
        <taxon>Dreissenidae</taxon>
        <taxon>Dreissena</taxon>
    </lineage>
</organism>
<evidence type="ECO:0000313" key="7">
    <source>
        <dbReference type="Proteomes" id="UP000828390"/>
    </source>
</evidence>
<evidence type="ECO:0000256" key="4">
    <source>
        <dbReference type="ARBA" id="ARBA00022737"/>
    </source>
</evidence>
<evidence type="ECO:0000256" key="2">
    <source>
        <dbReference type="ARBA" id="ARBA00022525"/>
    </source>
</evidence>
<feature type="non-terminal residue" evidence="6">
    <location>
        <position position="1"/>
    </location>
</feature>
<dbReference type="SUPFAM" id="SSF82895">
    <property type="entry name" value="TSP-1 type 1 repeat"/>
    <property type="match status" value="3"/>
</dbReference>
<protein>
    <submittedName>
        <fullName evidence="6">Uncharacterized protein</fullName>
    </submittedName>
</protein>
<accession>A0A9D4DYQ0</accession>
<keyword evidence="4" id="KW-0677">Repeat</keyword>
<dbReference type="SMART" id="SM00209">
    <property type="entry name" value="TSP1"/>
    <property type="match status" value="4"/>
</dbReference>
<proteinExistence type="predicted"/>
<dbReference type="Gene3D" id="2.20.100.10">
    <property type="entry name" value="Thrombospondin type-1 (TSP1) repeat"/>
    <property type="match status" value="3"/>
</dbReference>
<dbReference type="AlphaFoldDB" id="A0A9D4DYQ0"/>
<keyword evidence="7" id="KW-1185">Reference proteome</keyword>
<reference evidence="6" key="1">
    <citation type="journal article" date="2019" name="bioRxiv">
        <title>The Genome of the Zebra Mussel, Dreissena polymorpha: A Resource for Invasive Species Research.</title>
        <authorList>
            <person name="McCartney M.A."/>
            <person name="Auch B."/>
            <person name="Kono T."/>
            <person name="Mallez S."/>
            <person name="Zhang Y."/>
            <person name="Obille A."/>
            <person name="Becker A."/>
            <person name="Abrahante J.E."/>
            <person name="Garbe J."/>
            <person name="Badalamenti J.P."/>
            <person name="Herman A."/>
            <person name="Mangelson H."/>
            <person name="Liachko I."/>
            <person name="Sullivan S."/>
            <person name="Sone E.D."/>
            <person name="Koren S."/>
            <person name="Silverstein K.A.T."/>
            <person name="Beckman K.B."/>
            <person name="Gohl D.M."/>
        </authorList>
    </citation>
    <scope>NUCLEOTIDE SEQUENCE</scope>
    <source>
        <strain evidence="6">Duluth1</strain>
        <tissue evidence="6">Whole animal</tissue>
    </source>
</reference>
<dbReference type="Pfam" id="PF00090">
    <property type="entry name" value="TSP_1"/>
    <property type="match status" value="4"/>
</dbReference>
<dbReference type="PANTHER" id="PTHR22906:SF43">
    <property type="entry name" value="PROPERDIN"/>
    <property type="match status" value="1"/>
</dbReference>
<dbReference type="InterPro" id="IPR000884">
    <property type="entry name" value="TSP1_rpt"/>
</dbReference>
<sequence length="210" mass="23376">GATWTNWIEWSACDAAACNVEGTRNRTRLCFVLNSNVQANCNGGDSIQLQKCTKPCVVPCSDSFSWTLWHDCTKTCDGITTRIGMCENGTANVTFSEEKNCTRDLCAVDGTWSDWGTWGSCSTTVNLAQGIRFRYRQCLPTNRHGGFECRGKEFDVGTCMGSDWEEWGSWSGCFTTSCSKGLTVRMRACKHQMCTGSDYEEKVCYPKDCP</sequence>
<dbReference type="EMBL" id="JAIWYP010000009">
    <property type="protein sequence ID" value="KAH3768900.1"/>
    <property type="molecule type" value="Genomic_DNA"/>
</dbReference>
<evidence type="ECO:0000256" key="5">
    <source>
        <dbReference type="ARBA" id="ARBA00023157"/>
    </source>
</evidence>
<feature type="non-terminal residue" evidence="6">
    <location>
        <position position="210"/>
    </location>
</feature>
<dbReference type="PRINTS" id="PR01705">
    <property type="entry name" value="TSP1REPEAT"/>
</dbReference>
<evidence type="ECO:0000313" key="6">
    <source>
        <dbReference type="EMBL" id="KAH3768900.1"/>
    </source>
</evidence>